<reference evidence="1 2" key="1">
    <citation type="submission" date="2022-11" db="EMBL/GenBank/DDBJ databases">
        <title>Minimal conservation of predation-associated metabolite biosynthetic gene clusters underscores biosynthetic potential of Myxococcota including descriptions for ten novel species: Archangium lansinium sp. nov., Myxococcus landrumus sp. nov., Nannocystis bai.</title>
        <authorList>
            <person name="Ahearne A."/>
            <person name="Stevens C."/>
            <person name="Dowd S."/>
        </authorList>
    </citation>
    <scope>NUCLEOTIDE SEQUENCE [LARGE SCALE GENOMIC DNA]</scope>
    <source>
        <strain evidence="1 2">BB15-2</strain>
    </source>
</reference>
<dbReference type="Proteomes" id="UP001221686">
    <property type="component" value="Unassembled WGS sequence"/>
</dbReference>
<protein>
    <submittedName>
        <fullName evidence="1">Uncharacterized protein</fullName>
    </submittedName>
</protein>
<accession>A0ABT5DYJ0</accession>
<proteinExistence type="predicted"/>
<organism evidence="1 2">
    <name type="scientific">Nannocystis bainbridge</name>
    <dbReference type="NCBI Taxonomy" id="2995303"/>
    <lineage>
        <taxon>Bacteria</taxon>
        <taxon>Pseudomonadati</taxon>
        <taxon>Myxococcota</taxon>
        <taxon>Polyangia</taxon>
        <taxon>Nannocystales</taxon>
        <taxon>Nannocystaceae</taxon>
        <taxon>Nannocystis</taxon>
    </lineage>
</organism>
<evidence type="ECO:0000313" key="1">
    <source>
        <dbReference type="EMBL" id="MDC0718134.1"/>
    </source>
</evidence>
<dbReference type="EMBL" id="JAQNDL010000001">
    <property type="protein sequence ID" value="MDC0718134.1"/>
    <property type="molecule type" value="Genomic_DNA"/>
</dbReference>
<comment type="caution">
    <text evidence="1">The sequence shown here is derived from an EMBL/GenBank/DDBJ whole genome shotgun (WGS) entry which is preliminary data.</text>
</comment>
<dbReference type="RefSeq" id="WP_272086614.1">
    <property type="nucleotide sequence ID" value="NZ_JAQNDL010000001.1"/>
</dbReference>
<evidence type="ECO:0000313" key="2">
    <source>
        <dbReference type="Proteomes" id="UP001221686"/>
    </source>
</evidence>
<keyword evidence="2" id="KW-1185">Reference proteome</keyword>
<sequence length="308" mass="33355">MEGQIQRVAGFLGVEAPLACVHYGPSAVEGNCGTWNACTRASGVFATSGSIFHELVHAVRQSQGGGGAVGTWLFEEGLAELLSGYRWHPFSARLEPSESERGPALLADFPRGEDKFVPGDYAIAGHFASWLRANYGDASLVAFFNDPRYLGGEAYGEAFLSHFGLSIEDADSAWRASGLKEYSWSETCDPAYMLTWEGSALEFTDRVDCNAASTFGPRDYGFVTLRSYCFTVAQAGTLRVEFIAGGGRVDLFPVDCVDTGELPPESYDYKSLGYGDILELAFAACTWEVAVDGVAGLTRDFTLRLTQR</sequence>
<name>A0ABT5DYJ0_9BACT</name>
<gene>
    <name evidence="1" type="ORF">POL25_14600</name>
</gene>